<dbReference type="Proteomes" id="UP000245444">
    <property type="component" value="Chromosome"/>
</dbReference>
<sequence>MPRYRFSLIVNDRCVESGIGIELANENAALAQAWHIGRALLSFPNRCDAWLKGVLIIEAEDGKASFALSMADIAGRCLGAGLH</sequence>
<dbReference type="InterPro" id="IPR054189">
    <property type="entry name" value="DUF6894"/>
</dbReference>
<gene>
    <name evidence="2" type="ORF">DK419_26875</name>
</gene>
<organism evidence="2 3">
    <name type="scientific">Methylobacterium terrae</name>
    <dbReference type="NCBI Taxonomy" id="2202827"/>
    <lineage>
        <taxon>Bacteria</taxon>
        <taxon>Pseudomonadati</taxon>
        <taxon>Pseudomonadota</taxon>
        <taxon>Alphaproteobacteria</taxon>
        <taxon>Hyphomicrobiales</taxon>
        <taxon>Methylobacteriaceae</taxon>
        <taxon>Methylobacterium</taxon>
    </lineage>
</organism>
<dbReference type="EMBL" id="CP029553">
    <property type="protein sequence ID" value="AWN49514.1"/>
    <property type="molecule type" value="Genomic_DNA"/>
</dbReference>
<evidence type="ECO:0000313" key="2">
    <source>
        <dbReference type="EMBL" id="AWN49514.1"/>
    </source>
</evidence>
<dbReference type="Pfam" id="PF21834">
    <property type="entry name" value="DUF6894"/>
    <property type="match status" value="1"/>
</dbReference>
<name>A0A2U8WTA2_9HYPH</name>
<dbReference type="OrthoDB" id="9845851at2"/>
<evidence type="ECO:0000313" key="3">
    <source>
        <dbReference type="Proteomes" id="UP000245444"/>
    </source>
</evidence>
<reference evidence="2 3" key="1">
    <citation type="submission" date="2018-05" db="EMBL/GenBank/DDBJ databases">
        <title>Complete Genome Sequence of Methylobacterium sp. 17Sr1-28.</title>
        <authorList>
            <person name="Srinivasan S."/>
        </authorList>
    </citation>
    <scope>NUCLEOTIDE SEQUENCE [LARGE SCALE GENOMIC DNA]</scope>
    <source>
        <strain evidence="2 3">17Sr1-28</strain>
    </source>
</reference>
<keyword evidence="3" id="KW-1185">Reference proteome</keyword>
<evidence type="ECO:0000259" key="1">
    <source>
        <dbReference type="Pfam" id="PF21834"/>
    </source>
</evidence>
<dbReference type="RefSeq" id="WP_109961782.1">
    <property type="nucleotide sequence ID" value="NZ_CP029553.1"/>
</dbReference>
<proteinExistence type="predicted"/>
<dbReference type="AlphaFoldDB" id="A0A2U8WTA2"/>
<protein>
    <recommendedName>
        <fullName evidence="1">DUF6894 domain-containing protein</fullName>
    </recommendedName>
</protein>
<feature type="domain" description="DUF6894" evidence="1">
    <location>
        <begin position="3"/>
        <end position="69"/>
    </location>
</feature>
<accession>A0A2U8WTA2</accession>
<dbReference type="KEGG" id="mtea:DK419_26875"/>